<feature type="region of interest" description="Disordered" evidence="5">
    <location>
        <begin position="206"/>
        <end position="229"/>
    </location>
</feature>
<comment type="caution">
    <text evidence="7">The sequence shown here is derived from an EMBL/GenBank/DDBJ whole genome shotgun (WGS) entry which is preliminary data.</text>
</comment>
<dbReference type="EMBL" id="WBMR01000067">
    <property type="protein sequence ID" value="KAB2378917.1"/>
    <property type="molecule type" value="Genomic_DNA"/>
</dbReference>
<dbReference type="SUPFAM" id="SSF48498">
    <property type="entry name" value="Tetracyclin repressor-like, C-terminal domain"/>
    <property type="match status" value="1"/>
</dbReference>
<keyword evidence="8" id="KW-1185">Reference proteome</keyword>
<evidence type="ECO:0000313" key="7">
    <source>
        <dbReference type="EMBL" id="KAB2378917.1"/>
    </source>
</evidence>
<evidence type="ECO:0000313" key="8">
    <source>
        <dbReference type="Proteomes" id="UP000483004"/>
    </source>
</evidence>
<keyword evidence="3" id="KW-0804">Transcription</keyword>
<name>A0A6L3VVD0_9ACTN</name>
<dbReference type="OrthoDB" id="5112469at2"/>
<evidence type="ECO:0000256" key="4">
    <source>
        <dbReference type="PROSITE-ProRule" id="PRU00335"/>
    </source>
</evidence>
<dbReference type="GO" id="GO:0003700">
    <property type="term" value="F:DNA-binding transcription factor activity"/>
    <property type="evidence" value="ECO:0007669"/>
    <property type="project" value="TreeGrafter"/>
</dbReference>
<evidence type="ECO:0000256" key="5">
    <source>
        <dbReference type="SAM" id="MobiDB-lite"/>
    </source>
</evidence>
<dbReference type="InterPro" id="IPR036271">
    <property type="entry name" value="Tet_transcr_reg_TetR-rel_C_sf"/>
</dbReference>
<feature type="domain" description="HTH tetR-type" evidence="6">
    <location>
        <begin position="16"/>
        <end position="76"/>
    </location>
</feature>
<organism evidence="7 8">
    <name type="scientific">Actinomadura montaniterrae</name>
    <dbReference type="NCBI Taxonomy" id="1803903"/>
    <lineage>
        <taxon>Bacteria</taxon>
        <taxon>Bacillati</taxon>
        <taxon>Actinomycetota</taxon>
        <taxon>Actinomycetes</taxon>
        <taxon>Streptosporangiales</taxon>
        <taxon>Thermomonosporaceae</taxon>
        <taxon>Actinomadura</taxon>
    </lineage>
</organism>
<dbReference type="InterPro" id="IPR001647">
    <property type="entry name" value="HTH_TetR"/>
</dbReference>
<sequence>MMANAPRRRRTSKPAEQVKADLLAAAARLFATRGFSDVGIADIARAAEVATGTFYSYFTSKDDVLFQIRCSVLDGLLERAASEPAGPGADAWWQAADAVIDSTVRFWFEDRDRSRVVLRGSVADDAAQVAPVLAVTFAEALRQGRRSGAVRHDIDVEMAAGLLIHGVFGLVYQAIVHDDVKDPAPLIAGIIALARHLLEPPGIRERPAAERAADPCSLHVPTDGSSRIR</sequence>
<dbReference type="PRINTS" id="PR00455">
    <property type="entry name" value="HTHTETR"/>
</dbReference>
<evidence type="ECO:0000259" key="6">
    <source>
        <dbReference type="PROSITE" id="PS50977"/>
    </source>
</evidence>
<dbReference type="PANTHER" id="PTHR30055:SF234">
    <property type="entry name" value="HTH-TYPE TRANSCRIPTIONAL REGULATOR BETI"/>
    <property type="match status" value="1"/>
</dbReference>
<evidence type="ECO:0000256" key="2">
    <source>
        <dbReference type="ARBA" id="ARBA00023125"/>
    </source>
</evidence>
<dbReference type="Gene3D" id="1.10.357.10">
    <property type="entry name" value="Tetracycline Repressor, domain 2"/>
    <property type="match status" value="1"/>
</dbReference>
<dbReference type="PROSITE" id="PS50977">
    <property type="entry name" value="HTH_TETR_2"/>
    <property type="match status" value="1"/>
</dbReference>
<protein>
    <submittedName>
        <fullName evidence="7">TetR/AcrR family transcriptional regulator</fullName>
    </submittedName>
</protein>
<accession>A0A6L3VVD0</accession>
<evidence type="ECO:0000256" key="3">
    <source>
        <dbReference type="ARBA" id="ARBA00023163"/>
    </source>
</evidence>
<dbReference type="InterPro" id="IPR050109">
    <property type="entry name" value="HTH-type_TetR-like_transc_reg"/>
</dbReference>
<dbReference type="PANTHER" id="PTHR30055">
    <property type="entry name" value="HTH-TYPE TRANSCRIPTIONAL REGULATOR RUTR"/>
    <property type="match status" value="1"/>
</dbReference>
<feature type="DNA-binding region" description="H-T-H motif" evidence="4">
    <location>
        <begin position="39"/>
        <end position="58"/>
    </location>
</feature>
<proteinExistence type="predicted"/>
<dbReference type="Pfam" id="PF00440">
    <property type="entry name" value="TetR_N"/>
    <property type="match status" value="1"/>
</dbReference>
<evidence type="ECO:0000256" key="1">
    <source>
        <dbReference type="ARBA" id="ARBA00023015"/>
    </source>
</evidence>
<dbReference type="SUPFAM" id="SSF46689">
    <property type="entry name" value="Homeodomain-like"/>
    <property type="match status" value="1"/>
</dbReference>
<gene>
    <name evidence="7" type="ORF">F9B16_22755</name>
</gene>
<keyword evidence="2 4" id="KW-0238">DNA-binding</keyword>
<dbReference type="InterPro" id="IPR009057">
    <property type="entry name" value="Homeodomain-like_sf"/>
</dbReference>
<keyword evidence="1" id="KW-0805">Transcription regulation</keyword>
<dbReference type="Proteomes" id="UP000483004">
    <property type="component" value="Unassembled WGS sequence"/>
</dbReference>
<dbReference type="GO" id="GO:0000976">
    <property type="term" value="F:transcription cis-regulatory region binding"/>
    <property type="evidence" value="ECO:0007669"/>
    <property type="project" value="TreeGrafter"/>
</dbReference>
<reference evidence="7 8" key="1">
    <citation type="submission" date="2019-09" db="EMBL/GenBank/DDBJ databases">
        <title>Actinomadura physcomitrii sp. nov., a novel actinomycete isolated from moss [Physcomitrium sphaericum (Ludw) Fuernr].</title>
        <authorList>
            <person name="Liu C."/>
            <person name="Zhuang X."/>
        </authorList>
    </citation>
    <scope>NUCLEOTIDE SEQUENCE [LARGE SCALE GENOMIC DNA]</scope>
    <source>
        <strain evidence="7 8">CYP1-1B</strain>
    </source>
</reference>
<dbReference type="AlphaFoldDB" id="A0A6L3VVD0"/>